<dbReference type="PIRSF" id="PIRSF019239">
    <property type="entry name" value="MrpE"/>
    <property type="match status" value="1"/>
</dbReference>
<dbReference type="InterPro" id="IPR002758">
    <property type="entry name" value="Cation_antiport_E"/>
</dbReference>
<comment type="caution">
    <text evidence="9">The sequence shown here is derived from an EMBL/GenBank/DDBJ whole genome shotgun (WGS) entry which is preliminary data.</text>
</comment>
<comment type="similarity">
    <text evidence="2">Belongs to the CPA3 antiporters (TC 2.A.63) subunit E family.</text>
</comment>
<keyword evidence="4" id="KW-1003">Cell membrane</keyword>
<keyword evidence="10" id="KW-1185">Reference proteome</keyword>
<comment type="subcellular location">
    <subcellularLocation>
        <location evidence="1">Cell membrane</location>
        <topology evidence="1">Multi-pass membrane protein</topology>
    </subcellularLocation>
</comment>
<dbReference type="RefSeq" id="WP_141602924.1">
    <property type="nucleotide sequence ID" value="NZ_VIGD01000016.1"/>
</dbReference>
<feature type="transmembrane region" description="Helical" evidence="8">
    <location>
        <begin position="30"/>
        <end position="48"/>
    </location>
</feature>
<dbReference type="GO" id="GO:0008324">
    <property type="term" value="F:monoatomic cation transmembrane transporter activity"/>
    <property type="evidence" value="ECO:0007669"/>
    <property type="project" value="InterPro"/>
</dbReference>
<dbReference type="OrthoDB" id="9800498at2"/>
<evidence type="ECO:0000256" key="4">
    <source>
        <dbReference type="ARBA" id="ARBA00022475"/>
    </source>
</evidence>
<evidence type="ECO:0000256" key="8">
    <source>
        <dbReference type="SAM" id="Phobius"/>
    </source>
</evidence>
<feature type="transmembrane region" description="Helical" evidence="8">
    <location>
        <begin position="60"/>
        <end position="79"/>
    </location>
</feature>
<dbReference type="PANTHER" id="PTHR34584:SF1">
    <property type="entry name" value="NA(+)_H(+) ANTIPORTER SUBUNIT E1"/>
    <property type="match status" value="1"/>
</dbReference>
<evidence type="ECO:0000313" key="10">
    <source>
        <dbReference type="Proteomes" id="UP000315753"/>
    </source>
</evidence>
<evidence type="ECO:0000313" key="9">
    <source>
        <dbReference type="EMBL" id="TQE89770.1"/>
    </source>
</evidence>
<dbReference type="Pfam" id="PF01899">
    <property type="entry name" value="MNHE"/>
    <property type="match status" value="1"/>
</dbReference>
<evidence type="ECO:0000256" key="3">
    <source>
        <dbReference type="ARBA" id="ARBA00022449"/>
    </source>
</evidence>
<keyword evidence="6 8" id="KW-1133">Transmembrane helix</keyword>
<gene>
    <name evidence="9" type="ORF">FKZ59_11615</name>
</gene>
<organism evidence="9 10">
    <name type="scientific">Ureibacillus terrenus</name>
    <dbReference type="NCBI Taxonomy" id="118246"/>
    <lineage>
        <taxon>Bacteria</taxon>
        <taxon>Bacillati</taxon>
        <taxon>Bacillota</taxon>
        <taxon>Bacilli</taxon>
        <taxon>Bacillales</taxon>
        <taxon>Caryophanaceae</taxon>
        <taxon>Ureibacillus</taxon>
    </lineage>
</organism>
<protein>
    <submittedName>
        <fullName evidence="9">Na+/H+ antiporter subunit E</fullName>
    </submittedName>
</protein>
<keyword evidence="5 8" id="KW-0812">Transmembrane</keyword>
<evidence type="ECO:0000256" key="6">
    <source>
        <dbReference type="ARBA" id="ARBA00022989"/>
    </source>
</evidence>
<dbReference type="EMBL" id="VIGD01000016">
    <property type="protein sequence ID" value="TQE89770.1"/>
    <property type="molecule type" value="Genomic_DNA"/>
</dbReference>
<evidence type="ECO:0000256" key="5">
    <source>
        <dbReference type="ARBA" id="ARBA00022692"/>
    </source>
</evidence>
<dbReference type="AlphaFoldDB" id="A0A540UZ37"/>
<keyword evidence="7 8" id="KW-0472">Membrane</keyword>
<dbReference type="GO" id="GO:0005886">
    <property type="term" value="C:plasma membrane"/>
    <property type="evidence" value="ECO:0007669"/>
    <property type="project" value="UniProtKB-SubCell"/>
</dbReference>
<sequence>MFFAQFILNFFIALLWLLFKDEPTPTLATFNTGFIVGMGILYVMHRFFGTQFYLIRLAKIIKLVLFFFRELIISGFVVMKQVLTPNLNITPGIFKYKTILEKDWEVTTLSLLLTLTPGSVVMEVSESGDELYIHAMDIGQKEDLIRSLGRFETVILEVSRD</sequence>
<proteinExistence type="inferred from homology"/>
<dbReference type="PANTHER" id="PTHR34584">
    <property type="entry name" value="NA(+)/H(+) ANTIPORTER SUBUNIT E1"/>
    <property type="match status" value="1"/>
</dbReference>
<accession>A0A540UZ37</accession>
<name>A0A540UZ37_9BACL</name>
<keyword evidence="3" id="KW-0813">Transport</keyword>
<reference evidence="9 10" key="1">
    <citation type="submission" date="2019-06" db="EMBL/GenBank/DDBJ databases">
        <title>Genome sequence of Ureibacillus terrenus.</title>
        <authorList>
            <person name="Maclea K.S."/>
            <person name="Simoes M."/>
        </authorList>
    </citation>
    <scope>NUCLEOTIDE SEQUENCE [LARGE SCALE GENOMIC DNA]</scope>
    <source>
        <strain evidence="9 10">ATCC BAA-384</strain>
    </source>
</reference>
<evidence type="ECO:0000256" key="7">
    <source>
        <dbReference type="ARBA" id="ARBA00023136"/>
    </source>
</evidence>
<dbReference type="NCBIfam" id="NF006517">
    <property type="entry name" value="PRK08965.1-1"/>
    <property type="match status" value="1"/>
</dbReference>
<evidence type="ECO:0000256" key="1">
    <source>
        <dbReference type="ARBA" id="ARBA00004651"/>
    </source>
</evidence>
<dbReference type="GO" id="GO:0015297">
    <property type="term" value="F:antiporter activity"/>
    <property type="evidence" value="ECO:0007669"/>
    <property type="project" value="UniProtKB-KW"/>
</dbReference>
<evidence type="ECO:0000256" key="2">
    <source>
        <dbReference type="ARBA" id="ARBA00006228"/>
    </source>
</evidence>
<keyword evidence="3" id="KW-0050">Antiport</keyword>
<dbReference type="Proteomes" id="UP000315753">
    <property type="component" value="Unassembled WGS sequence"/>
</dbReference>